<protein>
    <submittedName>
        <fullName evidence="1">Uncharacterized protein</fullName>
    </submittedName>
</protein>
<reference evidence="1 2" key="1">
    <citation type="submission" date="2021-11" db="EMBL/GenBank/DDBJ databases">
        <authorList>
            <person name="Oh E.-T."/>
            <person name="Kim S.-B."/>
        </authorList>
    </citation>
    <scope>NUCLEOTIDE SEQUENCE [LARGE SCALE GENOMIC DNA]</scope>
    <source>
        <strain evidence="1 2">MMS20-SJTR3</strain>
    </source>
</reference>
<comment type="caution">
    <text evidence="1">The sequence shown here is derived from an EMBL/GenBank/DDBJ whole genome shotgun (WGS) entry which is preliminary data.</text>
</comment>
<sequence length="124" mass="14378">MYLPGNLDDDARAELLCYLLVSQLLARRRTGNWLSSNRLIERARRWLGLNDGYSGWFDRARLCALSEVLAADLEPQISIVASNRLAALFYENQRLNYRRPLTRFLHNICAERLRKTPPYGEPPT</sequence>
<keyword evidence="2" id="KW-1185">Reference proteome</keyword>
<organism evidence="1 2">
    <name type="scientific">Paraburkholderia sejongensis</name>
    <dbReference type="NCBI Taxonomy" id="2886946"/>
    <lineage>
        <taxon>Bacteria</taxon>
        <taxon>Pseudomonadati</taxon>
        <taxon>Pseudomonadota</taxon>
        <taxon>Betaproteobacteria</taxon>
        <taxon>Burkholderiales</taxon>
        <taxon>Burkholderiaceae</taxon>
        <taxon>Paraburkholderia</taxon>
    </lineage>
</organism>
<evidence type="ECO:0000313" key="2">
    <source>
        <dbReference type="Proteomes" id="UP001431019"/>
    </source>
</evidence>
<dbReference type="RefSeq" id="WP_230513746.1">
    <property type="nucleotide sequence ID" value="NZ_JAJITD010000030.1"/>
</dbReference>
<gene>
    <name evidence="1" type="ORF">LJ656_33585</name>
</gene>
<accession>A0ABS8K5P4</accession>
<dbReference type="EMBL" id="JAJITD010000030">
    <property type="protein sequence ID" value="MCC8397489.1"/>
    <property type="molecule type" value="Genomic_DNA"/>
</dbReference>
<dbReference type="Proteomes" id="UP001431019">
    <property type="component" value="Unassembled WGS sequence"/>
</dbReference>
<evidence type="ECO:0000313" key="1">
    <source>
        <dbReference type="EMBL" id="MCC8397489.1"/>
    </source>
</evidence>
<name>A0ABS8K5P4_9BURK</name>
<proteinExistence type="predicted"/>